<dbReference type="InParanoid" id="F0ZQ91"/>
<dbReference type="eggNOG" id="ENOG502RFK3">
    <property type="taxonomic scope" value="Eukaryota"/>
</dbReference>
<dbReference type="EMBL" id="GL871121">
    <property type="protein sequence ID" value="EGC33896.1"/>
    <property type="molecule type" value="Genomic_DNA"/>
</dbReference>
<dbReference type="KEGG" id="dpp:DICPUDRAFT_80357"/>
<dbReference type="VEuPathDB" id="AmoebaDB:DICPUDRAFT_80357"/>
<dbReference type="Proteomes" id="UP000001064">
    <property type="component" value="Unassembled WGS sequence"/>
</dbReference>
<evidence type="ECO:0000313" key="1">
    <source>
        <dbReference type="EMBL" id="EGC33896.1"/>
    </source>
</evidence>
<keyword evidence="2" id="KW-1185">Reference proteome</keyword>
<reference evidence="2" key="1">
    <citation type="journal article" date="2011" name="Genome Biol.">
        <title>Comparative genomics of the social amoebae Dictyostelium discoideum and Dictyostelium purpureum.</title>
        <authorList>
            <consortium name="US DOE Joint Genome Institute (JGI-PGF)"/>
            <person name="Sucgang R."/>
            <person name="Kuo A."/>
            <person name="Tian X."/>
            <person name="Salerno W."/>
            <person name="Parikh A."/>
            <person name="Feasley C.L."/>
            <person name="Dalin E."/>
            <person name="Tu H."/>
            <person name="Huang E."/>
            <person name="Barry K."/>
            <person name="Lindquist E."/>
            <person name="Shapiro H."/>
            <person name="Bruce D."/>
            <person name="Schmutz J."/>
            <person name="Salamov A."/>
            <person name="Fey P."/>
            <person name="Gaudet P."/>
            <person name="Anjard C."/>
            <person name="Babu M.M."/>
            <person name="Basu S."/>
            <person name="Bushmanova Y."/>
            <person name="van der Wel H."/>
            <person name="Katoh-Kurasawa M."/>
            <person name="Dinh C."/>
            <person name="Coutinho P.M."/>
            <person name="Saito T."/>
            <person name="Elias M."/>
            <person name="Schaap P."/>
            <person name="Kay R.R."/>
            <person name="Henrissat B."/>
            <person name="Eichinger L."/>
            <person name="Rivero F."/>
            <person name="Putnam N.H."/>
            <person name="West C.M."/>
            <person name="Loomis W.F."/>
            <person name="Chisholm R.L."/>
            <person name="Shaulsky G."/>
            <person name="Strassmann J.E."/>
            <person name="Queller D.C."/>
            <person name="Kuspa A."/>
            <person name="Grigoriev I.V."/>
        </authorList>
    </citation>
    <scope>NUCLEOTIDE SEQUENCE [LARGE SCALE GENOMIC DNA]</scope>
    <source>
        <strain evidence="2">QSDP1</strain>
    </source>
</reference>
<gene>
    <name evidence="1" type="ORF">DICPUDRAFT_80357</name>
</gene>
<dbReference type="GeneID" id="10502769"/>
<dbReference type="RefSeq" id="XP_003289579.1">
    <property type="nucleotide sequence ID" value="XM_003289531.1"/>
</dbReference>
<accession>F0ZQ91</accession>
<protein>
    <submittedName>
        <fullName evidence="1">Uncharacterized protein</fullName>
    </submittedName>
</protein>
<sequence length="1253" mass="143006">MNNDNNDNNVNLSKLIYKDRIENQQSFTIRESNIERDDIFKLGKSLFILLNDTSTGIATKSSKITKVSFDQENRNDDLLFSNNSDLKKALNSIDKSIEINPIDSMLSIMDSMVSKFNEIQINDNWKFDLSIVLSSIYTIGEKEYQNNNNNNNIPTLNNSNNKSILIKKLSNPPQNYFKIYRLLSYILNNHSNIFYKSIYYLLTDQINNNDNNNNNNNNVNSDMTTPVLNTDRDNCSNRKVKNEFNKDEKKQILGLFSFIQQFYIIYNFNNINSSLLLNYDELSLIINKILPSITIGILNKCVIIDQKTGIISPTRLTTQASDILVSLVTVSTLNLQIRYNSDPNDNNTVHKTFDLLKSLNHSLVEYFKEIRKWYHNKPLMISIIDIVCEALSKDFSVIINNFIFINQIIPFFYYQYPLNIKTSLLNNIINSLLIISNQPSSINILQIQIYSILIIQIFSNLSEKSLNNYIQENRNKLSNIILFLMNIKDEKSIFTLKKCSSKLLEIVYKINLENIDSSNQDDHYCIELIKNENLIEKPTLLEFVISLFKKSPPTSLIDLLKKYKANVNIINNIIVVLDSLCQDNPELASASLYEDILNILLPPIKEISSTHSLPFQCFSVLLNNFDPSVILPRVLPYFFSNTPEISNEFLSNFTRWILDSIETNGDSPKEAKRSTPEPSLEFKFEVLLEIILDCYSKPSKNNVSYNNPTDLYNHDIDENNDNNNSNNNISPTYSYEIIVDKTITQIGKKISEVKENESRFNYWKTVLNILEIKSFSNPKNSVLSKILPKLIKFIDKPYIISIIISSVNEKLKTQNPILIGNVGGDTLNGEDVFKFLSPLLMLTISIKEVVSELKEFTQQSTENDILIAELVDNLIKRINLTGLLLEIRRLASDCCSYTPPSYWSGPMSNSLTKQYQLYSSNSNSNSQDHGMVAHSSLQFIKLILFCYCNGYLIHGSSESNNADNKDSIPFKNSKQLLNLFDLILFKYSDTSKELANATPDSEIGKLLMAVGDCISFMVKSSIKQGVSTIASSSTISLTVEKLKNQPSMNLLGKINSMDDLVPTIFRIILLTNSMQKEKRTIENSATELDYYYSKRSKIVLLNSFVTLIKLLDNNENEYFTKQITLLLIRTQFIENSNIIDVRLKIGSIQVLFSLFFKLEEDSTSLKMYSENVLDLCKDILGGSTDSASTPPPQLKLASLRLLGVLMKYPKTIFSSSSNLKEITYLLTLLSTDNDKEIKSLSLNLLNLLNTNKK</sequence>
<evidence type="ECO:0000313" key="2">
    <source>
        <dbReference type="Proteomes" id="UP000001064"/>
    </source>
</evidence>
<organism evidence="1 2">
    <name type="scientific">Dictyostelium purpureum</name>
    <name type="common">Slime mold</name>
    <dbReference type="NCBI Taxonomy" id="5786"/>
    <lineage>
        <taxon>Eukaryota</taxon>
        <taxon>Amoebozoa</taxon>
        <taxon>Evosea</taxon>
        <taxon>Eumycetozoa</taxon>
        <taxon>Dictyostelia</taxon>
        <taxon>Dictyosteliales</taxon>
        <taxon>Dictyosteliaceae</taxon>
        <taxon>Dictyostelium</taxon>
    </lineage>
</organism>
<dbReference type="AlphaFoldDB" id="F0ZQ91"/>
<proteinExistence type="predicted"/>
<name>F0ZQ91_DICPU</name>
<dbReference type="OMA" id="ICIFTIN"/>
<dbReference type="OrthoDB" id="21548at2759"/>